<name>F8LEU7_9BACT</name>
<keyword evidence="1" id="KW-1133">Transmembrane helix</keyword>
<dbReference type="AlphaFoldDB" id="F8LEU7"/>
<dbReference type="Gene3D" id="1.20.210.10">
    <property type="entry name" value="Cytochrome c oxidase-like, subunit I domain"/>
    <property type="match status" value="1"/>
</dbReference>
<evidence type="ECO:0000259" key="2">
    <source>
        <dbReference type="Pfam" id="PF22085"/>
    </source>
</evidence>
<feature type="transmembrane region" description="Helical" evidence="1">
    <location>
        <begin position="301"/>
        <end position="322"/>
    </location>
</feature>
<feature type="domain" description="Nitric oxide reductase subunit B cytochrome c-like" evidence="2">
    <location>
        <begin position="58"/>
        <end position="231"/>
    </location>
</feature>
<dbReference type="PANTHER" id="PTHR10422">
    <property type="entry name" value="CYTOCHROME C OXIDASE SUBUNIT 1"/>
    <property type="match status" value="1"/>
</dbReference>
<feature type="transmembrane region" description="Helical" evidence="1">
    <location>
        <begin position="650"/>
        <end position="669"/>
    </location>
</feature>
<sequence length="776" mass="88353">MNKKCTDEKWSFKMSFDLEKNEKISPWWRYISLLVLVIGFTILGAVTKVAYDNTPPIPKQVVDSSGQVIFTGDQVIRGQGVFLKKNLMEHGTLWGHGAYLGPDYSASHLHEQTLFMQEYLADKIYQKPFDQLDSFERGSVLREIPKILKENRYDSESDSLLFTEVEAKSYEHSINVWKNYFASEKAQGLPKGYISDPEELSDLSSFFAWASWASAANRPGEDFTYTNNFPYDPVAGNYPSADAYLWSAISLLFIIGVTGLVLFIVSKFGFGWGEKSKQQHICETYLTLPTLTASQRATGKFFVIAIFLFLFQSLIGGLLAHYRVEPTFYGFPIADFLPYNLLRTWHLQLAIFWIATAWVAAGLFIAPLLSEHEPRNQALGVNLLFGALLIVVVGSLFGEFLSSRDFFTGDWWFWFGNQGSEYLDLGRFWQYLLIVGFSFWLYLLFGALKPAFRLPRRRELSILFFLASSTIPIFYVPAVFYNHETHFTLIDNWRFWIIHLWVEGFFEVFATVLVAIIALQMGIIRAITALRIIYLDVILYLLGGVVGTGHHWYFTGQTNLNMALSACFSAMEVVPLTLLTMEARHFIRVTHSKCEKCGHYMAEKQLWTVYFLIAVGVWNFVGAGMFGFLINLPVISYFEVGTNLTPNHGHAAMFGVFGMLALGATMFCMRAMQDEEVWKYNKTLIKIGFWGLNGGMGLMVVLDLFPAGVLQLWDAMQNGYWHARELTFLMSGYFYTLEWMRMAGDLIFIFVGVVPTVIAILRAFLSCGFSKQKVAA</sequence>
<feature type="transmembrane region" description="Helical" evidence="1">
    <location>
        <begin position="243"/>
        <end position="265"/>
    </location>
</feature>
<dbReference type="GO" id="GO:0016491">
    <property type="term" value="F:oxidoreductase activity"/>
    <property type="evidence" value="ECO:0007669"/>
    <property type="project" value="UniProtKB-KW"/>
</dbReference>
<dbReference type="Pfam" id="PF00115">
    <property type="entry name" value="COX1"/>
    <property type="match status" value="1"/>
</dbReference>
<dbReference type="InterPro" id="IPR036927">
    <property type="entry name" value="Cyt_c_oxase-like_su1_sf"/>
</dbReference>
<feature type="transmembrane region" description="Helical" evidence="1">
    <location>
        <begin position="609"/>
        <end position="630"/>
    </location>
</feature>
<evidence type="ECO:0000313" key="3">
    <source>
        <dbReference type="EMBL" id="CCB92015.1"/>
    </source>
</evidence>
<dbReference type="GO" id="GO:0004129">
    <property type="term" value="F:cytochrome-c oxidase activity"/>
    <property type="evidence" value="ECO:0007669"/>
    <property type="project" value="InterPro"/>
</dbReference>
<feature type="transmembrane region" description="Helical" evidence="1">
    <location>
        <begin position="345"/>
        <end position="366"/>
    </location>
</feature>
<dbReference type="GO" id="GO:0009060">
    <property type="term" value="P:aerobic respiration"/>
    <property type="evidence" value="ECO:0007669"/>
    <property type="project" value="InterPro"/>
</dbReference>
<dbReference type="EMBL" id="FR872660">
    <property type="protein sequence ID" value="CCB92015.1"/>
    <property type="molecule type" value="Genomic_DNA"/>
</dbReference>
<dbReference type="EC" id="1.7.99.7" evidence="3"/>
<organism evidence="3">
    <name type="scientific">Waddlia chondrophila 2032/99</name>
    <dbReference type="NCBI Taxonomy" id="765953"/>
    <lineage>
        <taxon>Bacteria</taxon>
        <taxon>Pseudomonadati</taxon>
        <taxon>Chlamydiota</taxon>
        <taxon>Chlamydiia</taxon>
        <taxon>Parachlamydiales</taxon>
        <taxon>Waddliaceae</taxon>
        <taxon>Waddlia</taxon>
    </lineage>
</organism>
<keyword evidence="1" id="KW-0472">Membrane</keyword>
<dbReference type="GO" id="GO:0020037">
    <property type="term" value="F:heme binding"/>
    <property type="evidence" value="ECO:0007669"/>
    <property type="project" value="InterPro"/>
</dbReference>
<evidence type="ECO:0000256" key="1">
    <source>
        <dbReference type="SAM" id="Phobius"/>
    </source>
</evidence>
<proteinExistence type="predicted"/>
<feature type="transmembrane region" description="Helical" evidence="1">
    <location>
        <begin position="493"/>
        <end position="520"/>
    </location>
</feature>
<feature type="transmembrane region" description="Helical" evidence="1">
    <location>
        <begin position="378"/>
        <end position="397"/>
    </location>
</feature>
<dbReference type="GO" id="GO:0016020">
    <property type="term" value="C:membrane"/>
    <property type="evidence" value="ECO:0007669"/>
    <property type="project" value="InterPro"/>
</dbReference>
<feature type="transmembrane region" description="Helical" evidence="1">
    <location>
        <begin position="30"/>
        <end position="51"/>
    </location>
</feature>
<dbReference type="SUPFAM" id="SSF81442">
    <property type="entry name" value="Cytochrome c oxidase subunit I-like"/>
    <property type="match status" value="1"/>
</dbReference>
<feature type="transmembrane region" description="Helical" evidence="1">
    <location>
        <begin position="532"/>
        <end position="554"/>
    </location>
</feature>
<gene>
    <name evidence="3" type="primary">norB</name>
    <name evidence="3" type="ORF">WCH_BJ09000</name>
</gene>
<feature type="transmembrane region" description="Helical" evidence="1">
    <location>
        <begin position="746"/>
        <end position="765"/>
    </location>
</feature>
<dbReference type="InterPro" id="IPR000883">
    <property type="entry name" value="Cyt_C_Oxase_1"/>
</dbReference>
<reference evidence="3" key="1">
    <citation type="submission" date="2011-05" db="EMBL/GenBank/DDBJ databases">
        <title>Unity in variety -- the pan-genome of the Chlamydiae.</title>
        <authorList>
            <person name="Collingro A."/>
            <person name="Tischler P."/>
            <person name="Weinmaier T."/>
            <person name="Penz T."/>
            <person name="Heinz E."/>
            <person name="Brunham R.C."/>
            <person name="Read T.D."/>
            <person name="Bavoil P.M."/>
            <person name="Sachse K."/>
            <person name="Kahane S."/>
            <person name="Friedman M.G."/>
            <person name="Rattei T."/>
            <person name="Myers G.S.A."/>
            <person name="Horn M."/>
        </authorList>
    </citation>
    <scope>NUCLEOTIDE SEQUENCE</scope>
    <source>
        <strain evidence="3">2032/99</strain>
    </source>
</reference>
<dbReference type="PANTHER" id="PTHR10422:SF38">
    <property type="entry name" value="CYTOCHROME B SUBUNIT OF NITRIC OXIDE REDUCTASE"/>
    <property type="match status" value="1"/>
</dbReference>
<protein>
    <submittedName>
        <fullName evidence="3">Nitric oxide reductase, subunit B</fullName>
        <ecNumber evidence="3">1.7.99.7</ecNumber>
    </submittedName>
</protein>
<feature type="transmembrane region" description="Helical" evidence="1">
    <location>
        <begin position="690"/>
        <end position="713"/>
    </location>
</feature>
<accession>F8LEU7</accession>
<feature type="transmembrane region" description="Helical" evidence="1">
    <location>
        <begin position="428"/>
        <end position="448"/>
    </location>
</feature>
<keyword evidence="1" id="KW-0812">Transmembrane</keyword>
<feature type="transmembrane region" description="Helical" evidence="1">
    <location>
        <begin position="560"/>
        <end position="579"/>
    </location>
</feature>
<dbReference type="Pfam" id="PF22085">
    <property type="entry name" value="NorB_cytochrome_c-like"/>
    <property type="match status" value="1"/>
</dbReference>
<dbReference type="InterPro" id="IPR054309">
    <property type="entry name" value="NorB_cytochrome_c-like"/>
</dbReference>
<keyword evidence="3" id="KW-0560">Oxidoreductase</keyword>
<feature type="transmembrane region" description="Helical" evidence="1">
    <location>
        <begin position="460"/>
        <end position="481"/>
    </location>
</feature>